<accession>A0ABT9Q5F8</accession>
<dbReference type="Proteomes" id="UP001225356">
    <property type="component" value="Unassembled WGS sequence"/>
</dbReference>
<comment type="caution">
    <text evidence="2">The sequence shown here is derived from an EMBL/GenBank/DDBJ whole genome shotgun (WGS) entry which is preliminary data.</text>
</comment>
<protein>
    <submittedName>
        <fullName evidence="2">Uncharacterized protein</fullName>
    </submittedName>
</protein>
<gene>
    <name evidence="2" type="ORF">J2853_000837</name>
</gene>
<evidence type="ECO:0000313" key="2">
    <source>
        <dbReference type="EMBL" id="MDP9841626.1"/>
    </source>
</evidence>
<sequence>MVGSEVKVGPGIGTGFRSGAGTGFRFGTGTGFRFGTGLGAGSACAGSPRTTGTTIAQAAPAMAKATR</sequence>
<reference evidence="2 3" key="1">
    <citation type="submission" date="2023-07" db="EMBL/GenBank/DDBJ databases">
        <title>Sequencing the genomes of 1000 actinobacteria strains.</title>
        <authorList>
            <person name="Klenk H.-P."/>
        </authorList>
    </citation>
    <scope>NUCLEOTIDE SEQUENCE [LARGE SCALE GENOMIC DNA]</scope>
    <source>
        <strain evidence="2 3">DSM 46740</strain>
    </source>
</reference>
<name>A0ABT9Q5F8_9ACTN</name>
<evidence type="ECO:0000256" key="1">
    <source>
        <dbReference type="SAM" id="MobiDB-lite"/>
    </source>
</evidence>
<keyword evidence="3" id="KW-1185">Reference proteome</keyword>
<dbReference type="EMBL" id="JAUSQU010000001">
    <property type="protein sequence ID" value="MDP9841626.1"/>
    <property type="molecule type" value="Genomic_DNA"/>
</dbReference>
<organism evidence="2 3">
    <name type="scientific">Streptosporangium lutulentum</name>
    <dbReference type="NCBI Taxonomy" id="1461250"/>
    <lineage>
        <taxon>Bacteria</taxon>
        <taxon>Bacillati</taxon>
        <taxon>Actinomycetota</taxon>
        <taxon>Actinomycetes</taxon>
        <taxon>Streptosporangiales</taxon>
        <taxon>Streptosporangiaceae</taxon>
        <taxon>Streptosporangium</taxon>
    </lineage>
</organism>
<proteinExistence type="predicted"/>
<evidence type="ECO:0000313" key="3">
    <source>
        <dbReference type="Proteomes" id="UP001225356"/>
    </source>
</evidence>
<feature type="region of interest" description="Disordered" evidence="1">
    <location>
        <begin position="43"/>
        <end position="67"/>
    </location>
</feature>